<name>A0A3B1CQN4_9ZZZZ</name>
<dbReference type="AlphaFoldDB" id="A0A3B1CQN4"/>
<sequence length="37" mass="4303">MLIQLDWLKDYVEWDISSAELTEVLSMGGLEIESMEQ</sequence>
<proteinExistence type="predicted"/>
<accession>A0A3B1CQN4</accession>
<dbReference type="Gene3D" id="3.30.56.10">
    <property type="match status" value="1"/>
</dbReference>
<protein>
    <recommendedName>
        <fullName evidence="2">Phenylalanyl-tRNA synthetase beta chain</fullName>
    </recommendedName>
</protein>
<feature type="non-terminal residue" evidence="1">
    <location>
        <position position="37"/>
    </location>
</feature>
<organism evidence="1">
    <name type="scientific">hydrothermal vent metagenome</name>
    <dbReference type="NCBI Taxonomy" id="652676"/>
    <lineage>
        <taxon>unclassified sequences</taxon>
        <taxon>metagenomes</taxon>
        <taxon>ecological metagenomes</taxon>
    </lineage>
</organism>
<dbReference type="SUPFAM" id="SSF46955">
    <property type="entry name" value="Putative DNA-binding domain"/>
    <property type="match status" value="1"/>
</dbReference>
<gene>
    <name evidence="1" type="ORF">MNBD_NITROSPINAE05-214</name>
</gene>
<dbReference type="InterPro" id="IPR009061">
    <property type="entry name" value="DNA-bd_dom_put_sf"/>
</dbReference>
<dbReference type="EMBL" id="UOGG01000122">
    <property type="protein sequence ID" value="VAX30622.1"/>
    <property type="molecule type" value="Genomic_DNA"/>
</dbReference>
<evidence type="ECO:0008006" key="2">
    <source>
        <dbReference type="Google" id="ProtNLM"/>
    </source>
</evidence>
<evidence type="ECO:0000313" key="1">
    <source>
        <dbReference type="EMBL" id="VAX30622.1"/>
    </source>
</evidence>
<reference evidence="1" key="1">
    <citation type="submission" date="2018-06" db="EMBL/GenBank/DDBJ databases">
        <authorList>
            <person name="Zhirakovskaya E."/>
        </authorList>
    </citation>
    <scope>NUCLEOTIDE SEQUENCE</scope>
</reference>